<evidence type="ECO:0000313" key="1">
    <source>
        <dbReference type="EMBL" id="TKR86110.1"/>
    </source>
</evidence>
<organism evidence="1">
    <name type="scientific">Populus alba</name>
    <name type="common">White poplar</name>
    <dbReference type="NCBI Taxonomy" id="43335"/>
    <lineage>
        <taxon>Eukaryota</taxon>
        <taxon>Viridiplantae</taxon>
        <taxon>Streptophyta</taxon>
        <taxon>Embryophyta</taxon>
        <taxon>Tracheophyta</taxon>
        <taxon>Spermatophyta</taxon>
        <taxon>Magnoliopsida</taxon>
        <taxon>eudicotyledons</taxon>
        <taxon>Gunneridae</taxon>
        <taxon>Pentapetalae</taxon>
        <taxon>rosids</taxon>
        <taxon>fabids</taxon>
        <taxon>Malpighiales</taxon>
        <taxon>Salicaceae</taxon>
        <taxon>Saliceae</taxon>
        <taxon>Populus</taxon>
    </lineage>
</organism>
<gene>
    <name evidence="1" type="ORF">D5086_0000240130</name>
</gene>
<sequence length="175" mass="19986">MNESELQENDHDDESIHNRNEFLRFDYKSYVDSLSLCDALKCCPLKFVINGADKKGKNSGTLQEKEMESAKMGTDVLEPSKDGFSGCNEWNKEHVDVSEVVTSPSGNYTEFPFNFVAFFALILMKFMGFQFNLLKCQPESTAVDRKYSNEVRVEFLSAMHNAVQKPTHPCSRNHH</sequence>
<dbReference type="EMBL" id="RCHU01000922">
    <property type="protein sequence ID" value="TKR86110.1"/>
    <property type="molecule type" value="Genomic_DNA"/>
</dbReference>
<name>A0A4U5NSL7_POPAL</name>
<dbReference type="AlphaFoldDB" id="A0A4U5NSL7"/>
<accession>A0A4U5NSL7</accession>
<protein>
    <submittedName>
        <fullName evidence="1">Uncharacterized protein</fullName>
    </submittedName>
</protein>
<reference evidence="1" key="1">
    <citation type="submission" date="2018-10" db="EMBL/GenBank/DDBJ databases">
        <title>Population genomic analysis revealed the cold adaptation of white poplar.</title>
        <authorList>
            <person name="Liu Y.-J."/>
        </authorList>
    </citation>
    <scope>NUCLEOTIDE SEQUENCE [LARGE SCALE GENOMIC DNA]</scope>
    <source>
        <strain evidence="1">PAL-ZL1</strain>
    </source>
</reference>
<comment type="caution">
    <text evidence="1">The sequence shown here is derived from an EMBL/GenBank/DDBJ whole genome shotgun (WGS) entry which is preliminary data.</text>
</comment>
<proteinExistence type="predicted"/>